<dbReference type="InterPro" id="IPR007180">
    <property type="entry name" value="DUF382"/>
</dbReference>
<sequence length="124" mass="14229">MEVTQAIKKVLVSKGEQVQMHGADQYAVTQSVVVEKEKEEISFDVIKDKDDLNPLILSKEKTVAELQQKVNLKALSNMVLIPQDWSFRGEYSQDESEMEKLAWKLTDFIKRDGTVKIRQSSQEN</sequence>
<protein>
    <recommendedName>
        <fullName evidence="1">DUF382 domain-containing protein</fullName>
    </recommendedName>
</protein>
<organism evidence="2 3">
    <name type="scientific">Trichonephila clavipes</name>
    <name type="common">Golden silk orbweaver</name>
    <name type="synonym">Nephila clavipes</name>
    <dbReference type="NCBI Taxonomy" id="2585209"/>
    <lineage>
        <taxon>Eukaryota</taxon>
        <taxon>Metazoa</taxon>
        <taxon>Ecdysozoa</taxon>
        <taxon>Arthropoda</taxon>
        <taxon>Chelicerata</taxon>
        <taxon>Arachnida</taxon>
        <taxon>Araneae</taxon>
        <taxon>Araneomorphae</taxon>
        <taxon>Entelegynae</taxon>
        <taxon>Araneoidea</taxon>
        <taxon>Nephilidae</taxon>
        <taxon>Trichonephila</taxon>
    </lineage>
</organism>
<evidence type="ECO:0000313" key="2">
    <source>
        <dbReference type="EMBL" id="GFY26474.1"/>
    </source>
</evidence>
<accession>A0A8X6W1V5</accession>
<dbReference type="EMBL" id="BMAU01021376">
    <property type="protein sequence ID" value="GFY26474.1"/>
    <property type="molecule type" value="Genomic_DNA"/>
</dbReference>
<dbReference type="GO" id="GO:0005634">
    <property type="term" value="C:nucleus"/>
    <property type="evidence" value="ECO:0007669"/>
    <property type="project" value="InterPro"/>
</dbReference>
<dbReference type="Proteomes" id="UP000887159">
    <property type="component" value="Unassembled WGS sequence"/>
</dbReference>
<dbReference type="AlphaFoldDB" id="A0A8X6W1V5"/>
<feature type="domain" description="DUF382" evidence="1">
    <location>
        <begin position="68"/>
        <end position="123"/>
    </location>
</feature>
<reference evidence="2" key="1">
    <citation type="submission" date="2020-08" db="EMBL/GenBank/DDBJ databases">
        <title>Multicomponent nature underlies the extraordinary mechanical properties of spider dragline silk.</title>
        <authorList>
            <person name="Kono N."/>
            <person name="Nakamura H."/>
            <person name="Mori M."/>
            <person name="Yoshida Y."/>
            <person name="Ohtoshi R."/>
            <person name="Malay A.D."/>
            <person name="Moran D.A.P."/>
            <person name="Tomita M."/>
            <person name="Numata K."/>
            <person name="Arakawa K."/>
        </authorList>
    </citation>
    <scope>NUCLEOTIDE SEQUENCE</scope>
</reference>
<comment type="caution">
    <text evidence="2">The sequence shown here is derived from an EMBL/GenBank/DDBJ whole genome shotgun (WGS) entry which is preliminary data.</text>
</comment>
<proteinExistence type="predicted"/>
<evidence type="ECO:0000313" key="3">
    <source>
        <dbReference type="Proteomes" id="UP000887159"/>
    </source>
</evidence>
<name>A0A8X6W1V5_TRICX</name>
<gene>
    <name evidence="2" type="primary">NCL1_30863</name>
    <name evidence="2" type="ORF">TNCV_2878061</name>
</gene>
<evidence type="ECO:0000259" key="1">
    <source>
        <dbReference type="Pfam" id="PF04037"/>
    </source>
</evidence>
<keyword evidence="3" id="KW-1185">Reference proteome</keyword>
<dbReference type="Pfam" id="PF04037">
    <property type="entry name" value="DUF382"/>
    <property type="match status" value="1"/>
</dbReference>